<gene>
    <name evidence="1" type="ORF">M9H77_30032</name>
</gene>
<reference evidence="2" key="1">
    <citation type="journal article" date="2023" name="Nat. Plants">
        <title>Single-cell RNA sequencing provides a high-resolution roadmap for understanding the multicellular compartmentation of specialized metabolism.</title>
        <authorList>
            <person name="Sun S."/>
            <person name="Shen X."/>
            <person name="Li Y."/>
            <person name="Li Y."/>
            <person name="Wang S."/>
            <person name="Li R."/>
            <person name="Zhang H."/>
            <person name="Shen G."/>
            <person name="Guo B."/>
            <person name="Wei J."/>
            <person name="Xu J."/>
            <person name="St-Pierre B."/>
            <person name="Chen S."/>
            <person name="Sun C."/>
        </authorList>
    </citation>
    <scope>NUCLEOTIDE SEQUENCE [LARGE SCALE GENOMIC DNA]</scope>
</reference>
<evidence type="ECO:0000313" key="1">
    <source>
        <dbReference type="EMBL" id="KAI5652845.1"/>
    </source>
</evidence>
<name>A0ACB9ZX53_CATRO</name>
<organism evidence="1 2">
    <name type="scientific">Catharanthus roseus</name>
    <name type="common">Madagascar periwinkle</name>
    <name type="synonym">Vinca rosea</name>
    <dbReference type="NCBI Taxonomy" id="4058"/>
    <lineage>
        <taxon>Eukaryota</taxon>
        <taxon>Viridiplantae</taxon>
        <taxon>Streptophyta</taxon>
        <taxon>Embryophyta</taxon>
        <taxon>Tracheophyta</taxon>
        <taxon>Spermatophyta</taxon>
        <taxon>Magnoliopsida</taxon>
        <taxon>eudicotyledons</taxon>
        <taxon>Gunneridae</taxon>
        <taxon>Pentapetalae</taxon>
        <taxon>asterids</taxon>
        <taxon>lamiids</taxon>
        <taxon>Gentianales</taxon>
        <taxon>Apocynaceae</taxon>
        <taxon>Rauvolfioideae</taxon>
        <taxon>Vinceae</taxon>
        <taxon>Catharanthinae</taxon>
        <taxon>Catharanthus</taxon>
    </lineage>
</organism>
<proteinExistence type="predicted"/>
<accession>A0ACB9ZX53</accession>
<protein>
    <submittedName>
        <fullName evidence="1">Uncharacterized protein</fullName>
    </submittedName>
</protein>
<dbReference type="Proteomes" id="UP001060085">
    <property type="component" value="Linkage Group LG07"/>
</dbReference>
<evidence type="ECO:0000313" key="2">
    <source>
        <dbReference type="Proteomes" id="UP001060085"/>
    </source>
</evidence>
<sequence length="327" mass="37834">MKPVVKAHDGKSLSFCPPLELFLKNTLPELQMCHTQFHGIMEYLNIPLVRVCNQTKSYILNDFCTIVNMYLALRGGVVSIELDIHKVCHHIDIQGIQYVNIVRDIVAPRRAILRFEKGFLGMWECSPNLINYNVLKLRIDFKTFIRMDKARKTKQDDHEYTFNQQSYSHGFLLIIKQYQSHAREDQKENNRGRRGSGQVICDDLTLDRGQVNQHRPIVMPNVSGDIFLKIVEYCKHVKTQSPSGENDVELMAIVSELVNNDEKNLFGLLFAADYLAIKGLLSLACEEVLYLIKHKNLVHICKLFNIMPEFFPEDEESMRSTNPWAFN</sequence>
<comment type="caution">
    <text evidence="1">The sequence shown here is derived from an EMBL/GenBank/DDBJ whole genome shotgun (WGS) entry which is preliminary data.</text>
</comment>
<dbReference type="EMBL" id="CM044707">
    <property type="protein sequence ID" value="KAI5652845.1"/>
    <property type="molecule type" value="Genomic_DNA"/>
</dbReference>
<keyword evidence="2" id="KW-1185">Reference proteome</keyword>